<feature type="domain" description="Helicase ATP-binding" evidence="8">
    <location>
        <begin position="46"/>
        <end position="216"/>
    </location>
</feature>
<evidence type="ECO:0000259" key="9">
    <source>
        <dbReference type="PROSITE" id="PS51194"/>
    </source>
</evidence>
<evidence type="ECO:0000256" key="7">
    <source>
        <dbReference type="SAM" id="MobiDB-lite"/>
    </source>
</evidence>
<feature type="region of interest" description="Disordered" evidence="7">
    <location>
        <begin position="381"/>
        <end position="458"/>
    </location>
</feature>
<dbReference type="GO" id="GO:0016787">
    <property type="term" value="F:hydrolase activity"/>
    <property type="evidence" value="ECO:0007669"/>
    <property type="project" value="UniProtKB-KW"/>
</dbReference>
<keyword evidence="3 11" id="KW-0347">Helicase</keyword>
<dbReference type="GO" id="GO:0003724">
    <property type="term" value="F:RNA helicase activity"/>
    <property type="evidence" value="ECO:0007669"/>
    <property type="project" value="InterPro"/>
</dbReference>
<name>A0AAU7C6G8_9BACT</name>
<sequence>MQKTTIGTSTTETTEGFPALGVSEMSLRALDRAGFKEPSPIQQAMIAQAIAGRDCLGNAPTGTGKTAAFLVPILEKIDENDRRVQALILAPTRELVIQISREFEKLSYGRRVRGVAVVGGEPILRQQRMLGAGCQVVVATPGRLMDLMARHAIRLDKVNVVVLDEADQMLDIGFRPAVETILKSVPKTRQTLLLSATMPPEVRELAQTYLVNPVDVRLIREDEDATIPAIRQSYLMVAAERKFELLIKLLRREAAPRAIVFCRTKRGADRVGMLLRSEGLLADTMHGNLSQAQRNRVLQGFRSGRLTILVATDVVGRGIDVRGVSHVINFDLPEDPTHYVHRIGRTGRMGSDGVAFSLVLPDQGKLLDQIERCISRELEADQVEGVPAPPRPYFRPQPRQGGFRRGPGPRHNNGNGNGNGHGNGNGSGNGRFPRRAVSSAPGGVRRRRDREPQGAGRG</sequence>
<dbReference type="SMART" id="SM00487">
    <property type="entry name" value="DEXDc"/>
    <property type="match status" value="1"/>
</dbReference>
<dbReference type="InterPro" id="IPR014014">
    <property type="entry name" value="RNA_helicase_DEAD_Q_motif"/>
</dbReference>
<evidence type="ECO:0000256" key="1">
    <source>
        <dbReference type="ARBA" id="ARBA00022741"/>
    </source>
</evidence>
<feature type="domain" description="DEAD-box RNA helicase Q" evidence="10">
    <location>
        <begin position="15"/>
        <end position="43"/>
    </location>
</feature>
<dbReference type="GO" id="GO:0005829">
    <property type="term" value="C:cytosol"/>
    <property type="evidence" value="ECO:0007669"/>
    <property type="project" value="TreeGrafter"/>
</dbReference>
<evidence type="ECO:0000256" key="2">
    <source>
        <dbReference type="ARBA" id="ARBA00022801"/>
    </source>
</evidence>
<evidence type="ECO:0000259" key="8">
    <source>
        <dbReference type="PROSITE" id="PS51192"/>
    </source>
</evidence>
<dbReference type="EMBL" id="CP155447">
    <property type="protein sequence ID" value="XBH00794.1"/>
    <property type="molecule type" value="Genomic_DNA"/>
</dbReference>
<dbReference type="PROSITE" id="PS51194">
    <property type="entry name" value="HELICASE_CTER"/>
    <property type="match status" value="1"/>
</dbReference>
<dbReference type="InterPro" id="IPR011545">
    <property type="entry name" value="DEAD/DEAH_box_helicase_dom"/>
</dbReference>
<dbReference type="PANTHER" id="PTHR47959">
    <property type="entry name" value="ATP-DEPENDENT RNA HELICASE RHLE-RELATED"/>
    <property type="match status" value="1"/>
</dbReference>
<protein>
    <submittedName>
        <fullName evidence="11">DEAD/DEAH box helicase</fullName>
        <ecNumber evidence="11">3.6.4.-</ecNumber>
    </submittedName>
</protein>
<gene>
    <name evidence="11" type="ORF">V5E97_20790</name>
</gene>
<dbReference type="PROSITE" id="PS51192">
    <property type="entry name" value="HELICASE_ATP_BIND_1"/>
    <property type="match status" value="1"/>
</dbReference>
<dbReference type="AlphaFoldDB" id="A0AAU7C6G8"/>
<proteinExistence type="inferred from homology"/>
<dbReference type="CDD" id="cd00268">
    <property type="entry name" value="DEADc"/>
    <property type="match status" value="1"/>
</dbReference>
<dbReference type="SMART" id="SM00490">
    <property type="entry name" value="HELICc"/>
    <property type="match status" value="1"/>
</dbReference>
<dbReference type="PANTHER" id="PTHR47959:SF1">
    <property type="entry name" value="ATP-DEPENDENT RNA HELICASE DBPA"/>
    <property type="match status" value="1"/>
</dbReference>
<dbReference type="InterPro" id="IPR014001">
    <property type="entry name" value="Helicase_ATP-bd"/>
</dbReference>
<feature type="domain" description="Helicase C-terminal" evidence="9">
    <location>
        <begin position="242"/>
        <end position="394"/>
    </location>
</feature>
<feature type="short sequence motif" description="Q motif" evidence="6">
    <location>
        <begin position="15"/>
        <end position="43"/>
    </location>
</feature>
<dbReference type="InterPro" id="IPR050079">
    <property type="entry name" value="DEAD_box_RNA_helicase"/>
</dbReference>
<accession>A0AAU7C6G8</accession>
<evidence type="ECO:0000313" key="11">
    <source>
        <dbReference type="EMBL" id="XBH00794.1"/>
    </source>
</evidence>
<dbReference type="InterPro" id="IPR044742">
    <property type="entry name" value="DEAD/DEAH_RhlB"/>
</dbReference>
<feature type="compositionally biased region" description="Gly residues" evidence="7">
    <location>
        <begin position="415"/>
        <end position="429"/>
    </location>
</feature>
<dbReference type="RefSeq" id="WP_406693470.1">
    <property type="nucleotide sequence ID" value="NZ_CP155447.1"/>
</dbReference>
<dbReference type="InterPro" id="IPR001650">
    <property type="entry name" value="Helicase_C-like"/>
</dbReference>
<evidence type="ECO:0000256" key="5">
    <source>
        <dbReference type="ARBA" id="ARBA00038437"/>
    </source>
</evidence>
<keyword evidence="1" id="KW-0547">Nucleotide-binding</keyword>
<dbReference type="Gene3D" id="3.40.50.300">
    <property type="entry name" value="P-loop containing nucleotide triphosphate hydrolases"/>
    <property type="match status" value="2"/>
</dbReference>
<organism evidence="11">
    <name type="scientific">Singulisphaera sp. Ch08</name>
    <dbReference type="NCBI Taxonomy" id="3120278"/>
    <lineage>
        <taxon>Bacteria</taxon>
        <taxon>Pseudomonadati</taxon>
        <taxon>Planctomycetota</taxon>
        <taxon>Planctomycetia</taxon>
        <taxon>Isosphaerales</taxon>
        <taxon>Isosphaeraceae</taxon>
        <taxon>Singulisphaera</taxon>
    </lineage>
</organism>
<evidence type="ECO:0000259" key="10">
    <source>
        <dbReference type="PROSITE" id="PS51195"/>
    </source>
</evidence>
<evidence type="ECO:0000256" key="3">
    <source>
        <dbReference type="ARBA" id="ARBA00022806"/>
    </source>
</evidence>
<reference evidence="11" key="1">
    <citation type="submission" date="2024-05" db="EMBL/GenBank/DDBJ databases">
        <title>Planctomycetes of the genus Singulisphaera possess chitinolytic capabilities.</title>
        <authorList>
            <person name="Ivanova A."/>
        </authorList>
    </citation>
    <scope>NUCLEOTIDE SEQUENCE</scope>
    <source>
        <strain evidence="11">Ch08T</strain>
    </source>
</reference>
<dbReference type="SUPFAM" id="SSF52540">
    <property type="entry name" value="P-loop containing nucleoside triphosphate hydrolases"/>
    <property type="match status" value="1"/>
</dbReference>
<keyword evidence="4" id="KW-0067">ATP-binding</keyword>
<dbReference type="PROSITE" id="PS51195">
    <property type="entry name" value="Q_MOTIF"/>
    <property type="match status" value="1"/>
</dbReference>
<evidence type="ECO:0000256" key="6">
    <source>
        <dbReference type="PROSITE-ProRule" id="PRU00552"/>
    </source>
</evidence>
<comment type="similarity">
    <text evidence="5">Belongs to the DEAD box helicase family.</text>
</comment>
<dbReference type="GO" id="GO:0003676">
    <property type="term" value="F:nucleic acid binding"/>
    <property type="evidence" value="ECO:0007669"/>
    <property type="project" value="InterPro"/>
</dbReference>
<dbReference type="GO" id="GO:0005524">
    <property type="term" value="F:ATP binding"/>
    <property type="evidence" value="ECO:0007669"/>
    <property type="project" value="UniProtKB-KW"/>
</dbReference>
<keyword evidence="2 11" id="KW-0378">Hydrolase</keyword>
<dbReference type="EC" id="3.6.4.-" evidence="11"/>
<dbReference type="Pfam" id="PF00270">
    <property type="entry name" value="DEAD"/>
    <property type="match status" value="1"/>
</dbReference>
<dbReference type="Pfam" id="PF00271">
    <property type="entry name" value="Helicase_C"/>
    <property type="match status" value="1"/>
</dbReference>
<dbReference type="CDD" id="cd18787">
    <property type="entry name" value="SF2_C_DEAD"/>
    <property type="match status" value="1"/>
</dbReference>
<evidence type="ECO:0000256" key="4">
    <source>
        <dbReference type="ARBA" id="ARBA00022840"/>
    </source>
</evidence>
<dbReference type="InterPro" id="IPR027417">
    <property type="entry name" value="P-loop_NTPase"/>
</dbReference>